<dbReference type="Gene3D" id="3.30.1330.70">
    <property type="entry name" value="Holliday junction resolvase RusA"/>
    <property type="match status" value="1"/>
</dbReference>
<reference evidence="1" key="1">
    <citation type="submission" date="2020-04" db="EMBL/GenBank/DDBJ databases">
        <authorList>
            <person name="Chiriac C."/>
            <person name="Salcher M."/>
            <person name="Ghai R."/>
            <person name="Kavagutti S V."/>
        </authorList>
    </citation>
    <scope>NUCLEOTIDE SEQUENCE</scope>
</reference>
<dbReference type="EMBL" id="LR796795">
    <property type="protein sequence ID" value="CAB4166200.1"/>
    <property type="molecule type" value="Genomic_DNA"/>
</dbReference>
<gene>
    <name evidence="1" type="ORF">UFOVP844_16</name>
</gene>
<dbReference type="Pfam" id="PF05866">
    <property type="entry name" value="RusA"/>
    <property type="match status" value="1"/>
</dbReference>
<name>A0A6J5P2P7_9CAUD</name>
<dbReference type="GO" id="GO:0006281">
    <property type="term" value="P:DNA repair"/>
    <property type="evidence" value="ECO:0007669"/>
    <property type="project" value="InterPro"/>
</dbReference>
<dbReference type="GO" id="GO:0000287">
    <property type="term" value="F:magnesium ion binding"/>
    <property type="evidence" value="ECO:0007669"/>
    <property type="project" value="InterPro"/>
</dbReference>
<dbReference type="GO" id="GO:0006310">
    <property type="term" value="P:DNA recombination"/>
    <property type="evidence" value="ECO:0007669"/>
    <property type="project" value="InterPro"/>
</dbReference>
<protein>
    <submittedName>
        <fullName evidence="1">Rus Holliday junction resolvase</fullName>
    </submittedName>
</protein>
<sequence>MFAITIWGEPKSKLRHRIMRRGRKTMMYDPQDEEKRAVEIVMLQYAKQGKHEIFKTPVKLAIYFYCRPLKSKKIINLWHSHWHTSKPDIDNMVKFYLDCANGIVFDDDRQVVSIVANKYYSEKPRTEMIVTELPLNEIDEQDKNILYNFSPKELKELSRDSLELSEYFENIERVAEEGLDKYDASVASSVLINFSKKWSKLLSKVSKIGKL</sequence>
<organism evidence="1">
    <name type="scientific">uncultured Caudovirales phage</name>
    <dbReference type="NCBI Taxonomy" id="2100421"/>
    <lineage>
        <taxon>Viruses</taxon>
        <taxon>Duplodnaviria</taxon>
        <taxon>Heunggongvirae</taxon>
        <taxon>Uroviricota</taxon>
        <taxon>Caudoviricetes</taxon>
        <taxon>Peduoviridae</taxon>
        <taxon>Maltschvirus</taxon>
        <taxon>Maltschvirus maltsch</taxon>
    </lineage>
</organism>
<evidence type="ECO:0000313" key="1">
    <source>
        <dbReference type="EMBL" id="CAB4166200.1"/>
    </source>
</evidence>
<dbReference type="SUPFAM" id="SSF103084">
    <property type="entry name" value="Holliday junction resolvase RusA"/>
    <property type="match status" value="1"/>
</dbReference>
<dbReference type="InterPro" id="IPR036614">
    <property type="entry name" value="RusA-like_sf"/>
</dbReference>
<proteinExistence type="predicted"/>
<accession>A0A6J5P2P7</accession>
<dbReference type="InterPro" id="IPR008822">
    <property type="entry name" value="Endonuclease_RusA-like"/>
</dbReference>